<dbReference type="Gene3D" id="1.10.1740.10">
    <property type="match status" value="1"/>
</dbReference>
<evidence type="ECO:0000259" key="7">
    <source>
        <dbReference type="Pfam" id="PF04542"/>
    </source>
</evidence>
<dbReference type="HAMAP" id="MF_02064">
    <property type="entry name" value="Sigma70_SigI"/>
    <property type="match status" value="1"/>
</dbReference>
<dbReference type="PANTHER" id="PTHR30385">
    <property type="entry name" value="SIGMA FACTOR F FLAGELLAR"/>
    <property type="match status" value="1"/>
</dbReference>
<keyword evidence="4 6" id="KW-0238">DNA-binding</keyword>
<comment type="similarity">
    <text evidence="6">Belongs to the sigma-70 factor family. SigI subfamily.</text>
</comment>
<dbReference type="InterPro" id="IPR007627">
    <property type="entry name" value="RNA_pol_sigma70_r2"/>
</dbReference>
<keyword evidence="2 6" id="KW-0805">Transcription regulation</keyword>
<gene>
    <name evidence="8" type="primary">sigI_1</name>
    <name evidence="6" type="synonym">sigI</name>
    <name evidence="8" type="ORF">GCM10008905_10140</name>
</gene>
<comment type="caution">
    <text evidence="8">The sequence shown here is derived from an EMBL/GenBank/DDBJ whole genome shotgun (WGS) entry which is preliminary data.</text>
</comment>
<keyword evidence="5 6" id="KW-0804">Transcription</keyword>
<organism evidence="8 9">
    <name type="scientific">Clostridium malenominatum</name>
    <dbReference type="NCBI Taxonomy" id="1539"/>
    <lineage>
        <taxon>Bacteria</taxon>
        <taxon>Bacillati</taxon>
        <taxon>Bacillota</taxon>
        <taxon>Clostridia</taxon>
        <taxon>Eubacteriales</taxon>
        <taxon>Clostridiaceae</taxon>
        <taxon>Clostridium</taxon>
    </lineage>
</organism>
<evidence type="ECO:0000256" key="4">
    <source>
        <dbReference type="ARBA" id="ARBA00023125"/>
    </source>
</evidence>
<dbReference type="SUPFAM" id="SSF88946">
    <property type="entry name" value="Sigma2 domain of RNA polymerase sigma factors"/>
    <property type="match status" value="1"/>
</dbReference>
<comment type="subunit">
    <text evidence="6">Interacts with RsgI.</text>
</comment>
<comment type="subcellular location">
    <subcellularLocation>
        <location evidence="6">Cytoplasm</location>
    </subcellularLocation>
</comment>
<name>A0ABP3U1V2_9CLOT</name>
<sequence>MTKLLNIFKKKKTLEERVKDIQKGDERDKNNLIEEYIPFIKKVVSNQLGQYIEIENNDGFSIGLMAFNEAIEKYDEKRGNFLTFASVVIKSRLIDQFRSGAKRPSEVYISELECENTMATESFEKRVETRLDIATLVENMKEYGVSLEDLIKEAPKHKDTRIIAINIGKYIFENNYLKEKFLKTKNLPTIDIMKELCVSKKVIQRSRKFIIAIILILNSDLDTLKEYISYSERRELNDLQGQYNRDLSR</sequence>
<proteinExistence type="inferred from homology"/>
<dbReference type="EMBL" id="BAAACF010000001">
    <property type="protein sequence ID" value="GAA0720684.1"/>
    <property type="molecule type" value="Genomic_DNA"/>
</dbReference>
<keyword evidence="9" id="KW-1185">Reference proteome</keyword>
<keyword evidence="6" id="KW-0346">Stress response</keyword>
<feature type="short sequence motif" description="Polymerase core binding" evidence="6">
    <location>
        <begin position="58"/>
        <end position="71"/>
    </location>
</feature>
<dbReference type="PIRSF" id="PIRSF038953">
    <property type="entry name" value="SigI"/>
    <property type="match status" value="1"/>
</dbReference>
<evidence type="ECO:0000256" key="2">
    <source>
        <dbReference type="ARBA" id="ARBA00023015"/>
    </source>
</evidence>
<evidence type="ECO:0000313" key="9">
    <source>
        <dbReference type="Proteomes" id="UP001500339"/>
    </source>
</evidence>
<reference evidence="9" key="1">
    <citation type="journal article" date="2019" name="Int. J. Syst. Evol. Microbiol.">
        <title>The Global Catalogue of Microorganisms (GCM) 10K type strain sequencing project: providing services to taxonomists for standard genome sequencing and annotation.</title>
        <authorList>
            <consortium name="The Broad Institute Genomics Platform"/>
            <consortium name="The Broad Institute Genome Sequencing Center for Infectious Disease"/>
            <person name="Wu L."/>
            <person name="Ma J."/>
        </authorList>
    </citation>
    <scope>NUCLEOTIDE SEQUENCE [LARGE SCALE GENOMIC DNA]</scope>
    <source>
        <strain evidence="9">JCM 1405</strain>
    </source>
</reference>
<accession>A0ABP3U1V2</accession>
<feature type="DNA-binding region" description="H-T-H motif" evidence="6">
    <location>
        <begin position="189"/>
        <end position="208"/>
    </location>
</feature>
<dbReference type="InterPro" id="IPR013325">
    <property type="entry name" value="RNA_pol_sigma_r2"/>
</dbReference>
<keyword evidence="1 6" id="KW-0963">Cytoplasm</keyword>
<dbReference type="Pfam" id="PF04542">
    <property type="entry name" value="Sigma70_r2"/>
    <property type="match status" value="1"/>
</dbReference>
<dbReference type="Proteomes" id="UP001500339">
    <property type="component" value="Unassembled WGS sequence"/>
</dbReference>
<feature type="domain" description="RNA polymerase sigma-70 region 2" evidence="7">
    <location>
        <begin position="32"/>
        <end position="101"/>
    </location>
</feature>
<dbReference type="InterPro" id="IPR014244">
    <property type="entry name" value="RNA_pol_sigma-I"/>
</dbReference>
<protein>
    <recommendedName>
        <fullName evidence="6">RNA polymerase sigma factor SigI</fullName>
    </recommendedName>
</protein>
<dbReference type="NCBIfam" id="TIGR02895">
    <property type="entry name" value="spore_sigI"/>
    <property type="match status" value="1"/>
</dbReference>
<dbReference type="RefSeq" id="WP_343767356.1">
    <property type="nucleotide sequence ID" value="NZ_BAAACF010000001.1"/>
</dbReference>
<comment type="function">
    <text evidence="6">Sigma factors are initiation factors that promote the attachment of RNA polymerase to specific initiation sites and are then released.</text>
</comment>
<evidence type="ECO:0000256" key="3">
    <source>
        <dbReference type="ARBA" id="ARBA00023082"/>
    </source>
</evidence>
<evidence type="ECO:0000256" key="5">
    <source>
        <dbReference type="ARBA" id="ARBA00023163"/>
    </source>
</evidence>
<evidence type="ECO:0000256" key="6">
    <source>
        <dbReference type="HAMAP-Rule" id="MF_02064"/>
    </source>
</evidence>
<evidence type="ECO:0000256" key="1">
    <source>
        <dbReference type="ARBA" id="ARBA00022490"/>
    </source>
</evidence>
<comment type="activity regulation">
    <text evidence="6">Negatively regulated by the anti-sigma-I factor RsgI.</text>
</comment>
<keyword evidence="3 6" id="KW-0731">Sigma factor</keyword>
<evidence type="ECO:0000313" key="8">
    <source>
        <dbReference type="EMBL" id="GAA0720684.1"/>
    </source>
</evidence>
<dbReference type="PANTHER" id="PTHR30385:SF6">
    <property type="entry name" value="RNA POLYMERASE SIGMA FACTOR SIGI"/>
    <property type="match status" value="1"/>
</dbReference>